<organism evidence="1 2">
    <name type="scientific">Alcaligenes endophyticus</name>
    <dbReference type="NCBI Taxonomy" id="1929088"/>
    <lineage>
        <taxon>Bacteria</taxon>
        <taxon>Pseudomonadati</taxon>
        <taxon>Pseudomonadota</taxon>
        <taxon>Betaproteobacteria</taxon>
        <taxon>Burkholderiales</taxon>
        <taxon>Alcaligenaceae</taxon>
        <taxon>Alcaligenes</taxon>
    </lineage>
</organism>
<gene>
    <name evidence="1" type="ORF">LMS43_10535</name>
</gene>
<sequence>MQEMKTTIYFKVKNQPEQTLTIDGVLSANSSNALRAVLDSLKIPLIIKAKPYGSGQTSHTEDLLREELQRNNVEIIRAIATPK</sequence>
<reference evidence="1" key="1">
    <citation type="submission" date="2021-11" db="EMBL/GenBank/DDBJ databases">
        <title>Draft genome sequence of Alcaligenes endophyticus type strain CCUG 75668T.</title>
        <authorList>
            <person name="Salva-Serra F."/>
            <person name="Duran R.E."/>
            <person name="Seeger M."/>
            <person name="Moore E.R.B."/>
            <person name="Jaen-Luchoro D."/>
        </authorList>
    </citation>
    <scope>NUCLEOTIDE SEQUENCE</scope>
    <source>
        <strain evidence="1">CCUG 75668</strain>
    </source>
</reference>
<comment type="caution">
    <text evidence="1">The sequence shown here is derived from an EMBL/GenBank/DDBJ whole genome shotgun (WGS) entry which is preliminary data.</text>
</comment>
<accession>A0ABT8EKL1</accession>
<evidence type="ECO:0000313" key="1">
    <source>
        <dbReference type="EMBL" id="MDN4121727.1"/>
    </source>
</evidence>
<proteinExistence type="predicted"/>
<protein>
    <submittedName>
        <fullName evidence="1">Uncharacterized protein</fullName>
    </submittedName>
</protein>
<evidence type="ECO:0000313" key="2">
    <source>
        <dbReference type="Proteomes" id="UP001168613"/>
    </source>
</evidence>
<name>A0ABT8EKL1_9BURK</name>
<keyword evidence="2" id="KW-1185">Reference proteome</keyword>
<dbReference type="RefSeq" id="WP_266124394.1">
    <property type="nucleotide sequence ID" value="NZ_JAJHNU010000002.1"/>
</dbReference>
<dbReference type="EMBL" id="JAJHNU010000002">
    <property type="protein sequence ID" value="MDN4121727.1"/>
    <property type="molecule type" value="Genomic_DNA"/>
</dbReference>
<dbReference type="Proteomes" id="UP001168613">
    <property type="component" value="Unassembled WGS sequence"/>
</dbReference>